<gene>
    <name evidence="14" type="ORF">NA56DRAFT_676855</name>
</gene>
<dbReference type="InterPro" id="IPR019533">
    <property type="entry name" value="Peptidase_S26"/>
</dbReference>
<dbReference type="Gene3D" id="2.10.109.10">
    <property type="entry name" value="Umud Fragment, subunit A"/>
    <property type="match status" value="1"/>
</dbReference>
<evidence type="ECO:0000256" key="9">
    <source>
        <dbReference type="ARBA" id="ARBA00023128"/>
    </source>
</evidence>
<dbReference type="GO" id="GO:0006627">
    <property type="term" value="P:protein processing involved in protein targeting to mitochondrion"/>
    <property type="evidence" value="ECO:0007669"/>
    <property type="project" value="InterPro"/>
</dbReference>
<evidence type="ECO:0000256" key="5">
    <source>
        <dbReference type="ARBA" id="ARBA00022692"/>
    </source>
</evidence>
<dbReference type="InterPro" id="IPR037730">
    <property type="entry name" value="IMP2"/>
</dbReference>
<dbReference type="STRING" id="1745343.A0A2J6QHF7"/>
<dbReference type="SUPFAM" id="SSF51306">
    <property type="entry name" value="LexA/Signal peptidase"/>
    <property type="match status" value="1"/>
</dbReference>
<keyword evidence="8 12" id="KW-1133">Transmembrane helix</keyword>
<keyword evidence="15" id="KW-1185">Reference proteome</keyword>
<evidence type="ECO:0000256" key="8">
    <source>
        <dbReference type="ARBA" id="ARBA00022989"/>
    </source>
</evidence>
<dbReference type="AlphaFoldDB" id="A0A2J6QHF7"/>
<reference evidence="14 15" key="1">
    <citation type="submission" date="2016-05" db="EMBL/GenBank/DDBJ databases">
        <title>A degradative enzymes factory behind the ericoid mycorrhizal symbiosis.</title>
        <authorList>
            <consortium name="DOE Joint Genome Institute"/>
            <person name="Martino E."/>
            <person name="Morin E."/>
            <person name="Grelet G."/>
            <person name="Kuo A."/>
            <person name="Kohler A."/>
            <person name="Daghino S."/>
            <person name="Barry K."/>
            <person name="Choi C."/>
            <person name="Cichocki N."/>
            <person name="Clum A."/>
            <person name="Copeland A."/>
            <person name="Hainaut M."/>
            <person name="Haridas S."/>
            <person name="Labutti K."/>
            <person name="Lindquist E."/>
            <person name="Lipzen A."/>
            <person name="Khouja H.-R."/>
            <person name="Murat C."/>
            <person name="Ohm R."/>
            <person name="Olson A."/>
            <person name="Spatafora J."/>
            <person name="Veneault-Fourrey C."/>
            <person name="Henrissat B."/>
            <person name="Grigoriev I."/>
            <person name="Martin F."/>
            <person name="Perotto S."/>
        </authorList>
    </citation>
    <scope>NUCLEOTIDE SEQUENCE [LARGE SCALE GENOMIC DNA]</scope>
    <source>
        <strain evidence="14 15">UAMH 7357</strain>
    </source>
</reference>
<evidence type="ECO:0000256" key="4">
    <source>
        <dbReference type="ARBA" id="ARBA00022670"/>
    </source>
</evidence>
<evidence type="ECO:0000313" key="14">
    <source>
        <dbReference type="EMBL" id="PMD25692.1"/>
    </source>
</evidence>
<feature type="domain" description="Peptidase S26" evidence="13">
    <location>
        <begin position="30"/>
        <end position="114"/>
    </location>
</feature>
<dbReference type="GO" id="GO:0042720">
    <property type="term" value="C:mitochondrial inner membrane peptidase complex"/>
    <property type="evidence" value="ECO:0007669"/>
    <property type="project" value="InterPro"/>
</dbReference>
<sequence length="195" mass="22674">MSSNRMLSFFNRNTTWGKSFHDFNYRLFIFMTWVPAVIFFNGNVGELTRINGPSMYPYLNTSYNEDLKKDLCWVSKWNPTRNLERGMLVSFQSPNNPEKLAIKRVIALEGDVVYTRAPCPLPTVQVPINHVWVEGDNRDKSLDSNSYGPLPMSLIQGKLTYVLWPWKSSGPIHWRQFKGRTRVIAGRRQDAPNWD</sequence>
<keyword evidence="5 12" id="KW-0812">Transmembrane</keyword>
<comment type="subcellular location">
    <subcellularLocation>
        <location evidence="1">Mitochondrion inner membrane</location>
        <topology evidence="1">Single-pass membrane protein</topology>
    </subcellularLocation>
</comment>
<dbReference type="Pfam" id="PF10502">
    <property type="entry name" value="Peptidase_S26"/>
    <property type="match status" value="2"/>
</dbReference>
<dbReference type="InterPro" id="IPR019758">
    <property type="entry name" value="Pept_S26A_signal_pept_1_CS"/>
</dbReference>
<evidence type="ECO:0000256" key="6">
    <source>
        <dbReference type="ARBA" id="ARBA00022792"/>
    </source>
</evidence>
<keyword evidence="4" id="KW-0645">Protease</keyword>
<dbReference type="OrthoDB" id="9996127at2759"/>
<evidence type="ECO:0000256" key="1">
    <source>
        <dbReference type="ARBA" id="ARBA00004434"/>
    </source>
</evidence>
<feature type="active site" evidence="11">
    <location>
        <position position="54"/>
    </location>
</feature>
<dbReference type="InterPro" id="IPR000223">
    <property type="entry name" value="Pept_S26A_signal_pept_1"/>
</dbReference>
<dbReference type="PROSITE" id="PS00761">
    <property type="entry name" value="SPASE_I_3"/>
    <property type="match status" value="1"/>
</dbReference>
<keyword evidence="7" id="KW-0378">Hydrolase</keyword>
<name>A0A2J6QHF7_9HELO</name>
<evidence type="ECO:0000256" key="10">
    <source>
        <dbReference type="ARBA" id="ARBA00023136"/>
    </source>
</evidence>
<evidence type="ECO:0000256" key="12">
    <source>
        <dbReference type="SAM" id="Phobius"/>
    </source>
</evidence>
<evidence type="ECO:0000256" key="2">
    <source>
        <dbReference type="ARBA" id="ARBA00007066"/>
    </source>
</evidence>
<proteinExistence type="inferred from homology"/>
<feature type="domain" description="Peptidase S26" evidence="13">
    <location>
        <begin position="124"/>
        <end position="164"/>
    </location>
</feature>
<accession>A0A2J6QHF7</accession>
<evidence type="ECO:0000313" key="15">
    <source>
        <dbReference type="Proteomes" id="UP000235672"/>
    </source>
</evidence>
<dbReference type="CDD" id="cd06530">
    <property type="entry name" value="S26_SPase_I"/>
    <property type="match status" value="1"/>
</dbReference>
<organism evidence="14 15">
    <name type="scientific">Hyaloscypha hepaticicola</name>
    <dbReference type="NCBI Taxonomy" id="2082293"/>
    <lineage>
        <taxon>Eukaryota</taxon>
        <taxon>Fungi</taxon>
        <taxon>Dikarya</taxon>
        <taxon>Ascomycota</taxon>
        <taxon>Pezizomycotina</taxon>
        <taxon>Leotiomycetes</taxon>
        <taxon>Helotiales</taxon>
        <taxon>Hyaloscyphaceae</taxon>
        <taxon>Hyaloscypha</taxon>
    </lineage>
</organism>
<protein>
    <recommendedName>
        <fullName evidence="3">Mitochondrial inner membrane protease subunit 2</fullName>
    </recommendedName>
</protein>
<keyword evidence="9" id="KW-0496">Mitochondrion</keyword>
<evidence type="ECO:0000256" key="7">
    <source>
        <dbReference type="ARBA" id="ARBA00022801"/>
    </source>
</evidence>
<dbReference type="PRINTS" id="PR00727">
    <property type="entry name" value="LEADERPTASE"/>
</dbReference>
<dbReference type="GO" id="GO:0006465">
    <property type="term" value="P:signal peptide processing"/>
    <property type="evidence" value="ECO:0007669"/>
    <property type="project" value="InterPro"/>
</dbReference>
<keyword evidence="10 12" id="KW-0472">Membrane</keyword>
<comment type="similarity">
    <text evidence="2">Belongs to the peptidase S26 family. IMP2 subfamily.</text>
</comment>
<dbReference type="Proteomes" id="UP000235672">
    <property type="component" value="Unassembled WGS sequence"/>
</dbReference>
<feature type="transmembrane region" description="Helical" evidence="12">
    <location>
        <begin position="23"/>
        <end position="40"/>
    </location>
</feature>
<dbReference type="GO" id="GO:0004252">
    <property type="term" value="F:serine-type endopeptidase activity"/>
    <property type="evidence" value="ECO:0007669"/>
    <property type="project" value="InterPro"/>
</dbReference>
<evidence type="ECO:0000256" key="11">
    <source>
        <dbReference type="PIRSR" id="PIRSR600223-1"/>
    </source>
</evidence>
<dbReference type="InterPro" id="IPR036286">
    <property type="entry name" value="LexA/Signal_pep-like_sf"/>
</dbReference>
<dbReference type="EMBL" id="KZ613469">
    <property type="protein sequence ID" value="PMD25692.1"/>
    <property type="molecule type" value="Genomic_DNA"/>
</dbReference>
<feature type="active site" evidence="11">
    <location>
        <position position="103"/>
    </location>
</feature>
<evidence type="ECO:0000259" key="13">
    <source>
        <dbReference type="Pfam" id="PF10502"/>
    </source>
</evidence>
<dbReference type="PANTHER" id="PTHR46041:SF2">
    <property type="entry name" value="MITOCHONDRIAL INNER MEMBRANE PROTEASE SUBUNIT 2"/>
    <property type="match status" value="1"/>
</dbReference>
<dbReference type="PANTHER" id="PTHR46041">
    <property type="entry name" value="MITOCHONDRIAL INNER MEMBRANE PROTEASE SUBUNIT 2"/>
    <property type="match status" value="1"/>
</dbReference>
<keyword evidence="6" id="KW-0999">Mitochondrion inner membrane</keyword>
<evidence type="ECO:0000256" key="3">
    <source>
        <dbReference type="ARBA" id="ARBA00013650"/>
    </source>
</evidence>